<reference evidence="1" key="2">
    <citation type="submission" date="2022-01" db="EMBL/GenBank/DDBJ databases">
        <authorList>
            <person name="Hirooka S."/>
            <person name="Miyagishima S.Y."/>
        </authorList>
    </citation>
    <scope>NUCLEOTIDE SEQUENCE</scope>
    <source>
        <strain evidence="1">NBRC 102759</strain>
    </source>
</reference>
<dbReference type="AlphaFoldDB" id="A0A9C7UMY3"/>
<evidence type="ECO:0000313" key="2">
    <source>
        <dbReference type="Proteomes" id="UP001061958"/>
    </source>
</evidence>
<proteinExistence type="predicted"/>
<evidence type="ECO:0000313" key="1">
    <source>
        <dbReference type="EMBL" id="GJQ09204.1"/>
    </source>
</evidence>
<name>A0A9C7UMY3_9RHOD</name>
<sequence length="223" mass="25549">MDSDGEEEKGFTLTTADTEANQRPVFSNFFSQIVTIHRESIQKVCTRSSSGAVLGVVIGTGRAVYYEKPLVPELLRSVSRLTLVSFHFFALKEVCDRLKGRETIWSTFFAGGFSGWFYGLLRFRETVSPTRSFIAGVCASSIGLLALRGLESARDHIVYRWEQGAETESEFYLIRLYHHLIGEDKELERLRARRDALYLELFQLQDEKQKKAKNENESNEKFL</sequence>
<reference evidence="1" key="1">
    <citation type="journal article" date="2022" name="Proc. Natl. Acad. Sci. U.S.A.">
        <title>Life cycle and functional genomics of the unicellular red alga Galdieria for elucidating algal and plant evolution and industrial use.</title>
        <authorList>
            <person name="Hirooka S."/>
            <person name="Itabashi T."/>
            <person name="Ichinose T.M."/>
            <person name="Onuma R."/>
            <person name="Fujiwara T."/>
            <person name="Yamashita S."/>
            <person name="Jong L.W."/>
            <person name="Tomita R."/>
            <person name="Iwane A.H."/>
            <person name="Miyagishima S.Y."/>
        </authorList>
    </citation>
    <scope>NUCLEOTIDE SEQUENCE</scope>
    <source>
        <strain evidence="1">NBRC 102759</strain>
    </source>
</reference>
<comment type="caution">
    <text evidence="1">The sequence shown here is derived from an EMBL/GenBank/DDBJ whole genome shotgun (WGS) entry which is preliminary data.</text>
</comment>
<keyword evidence="2" id="KW-1185">Reference proteome</keyword>
<protein>
    <submittedName>
        <fullName evidence="1">Uncharacterized protein</fullName>
    </submittedName>
</protein>
<dbReference type="OrthoDB" id="8144at2759"/>
<dbReference type="EMBL" id="BQMJ01000007">
    <property type="protein sequence ID" value="GJQ09204.1"/>
    <property type="molecule type" value="Genomic_DNA"/>
</dbReference>
<accession>A0A9C7UMY3</accession>
<gene>
    <name evidence="1" type="ORF">GpartN1_g995.t1</name>
</gene>
<dbReference type="Proteomes" id="UP001061958">
    <property type="component" value="Unassembled WGS sequence"/>
</dbReference>
<organism evidence="1 2">
    <name type="scientific">Galdieria partita</name>
    <dbReference type="NCBI Taxonomy" id="83374"/>
    <lineage>
        <taxon>Eukaryota</taxon>
        <taxon>Rhodophyta</taxon>
        <taxon>Bangiophyceae</taxon>
        <taxon>Galdieriales</taxon>
        <taxon>Galdieriaceae</taxon>
        <taxon>Galdieria</taxon>
    </lineage>
</organism>